<dbReference type="Gene3D" id="1.10.1530.10">
    <property type="match status" value="1"/>
</dbReference>
<organism evidence="3 4">
    <name type="scientific">Atopostipes suicloacalis DSM 15692</name>
    <dbReference type="NCBI Taxonomy" id="1121025"/>
    <lineage>
        <taxon>Bacteria</taxon>
        <taxon>Bacillati</taxon>
        <taxon>Bacillota</taxon>
        <taxon>Bacilli</taxon>
        <taxon>Lactobacillales</taxon>
        <taxon>Carnobacteriaceae</taxon>
        <taxon>Atopostipes</taxon>
    </lineage>
</organism>
<evidence type="ECO:0000256" key="2">
    <source>
        <dbReference type="ARBA" id="ARBA00023002"/>
    </source>
</evidence>
<dbReference type="RefSeq" id="WP_073298394.1">
    <property type="nucleotide sequence ID" value="NZ_FQUF01000027.1"/>
</dbReference>
<dbReference type="InterPro" id="IPR043144">
    <property type="entry name" value="Mal/L-sulf/L-lact_DH-like_ah"/>
</dbReference>
<dbReference type="Proteomes" id="UP000184128">
    <property type="component" value="Unassembled WGS sequence"/>
</dbReference>
<reference evidence="3 4" key="1">
    <citation type="submission" date="2016-11" db="EMBL/GenBank/DDBJ databases">
        <authorList>
            <person name="Jaros S."/>
            <person name="Januszkiewicz K."/>
            <person name="Wedrychowicz H."/>
        </authorList>
    </citation>
    <scope>NUCLEOTIDE SEQUENCE [LARGE SCALE GENOMIC DNA]</scope>
    <source>
        <strain evidence="3 4">DSM 15692</strain>
    </source>
</reference>
<dbReference type="GO" id="GO:0016491">
    <property type="term" value="F:oxidoreductase activity"/>
    <property type="evidence" value="ECO:0007669"/>
    <property type="project" value="UniProtKB-KW"/>
</dbReference>
<proteinExistence type="inferred from homology"/>
<dbReference type="AlphaFoldDB" id="A0A1M4YCC0"/>
<dbReference type="EMBL" id="FQUF01000027">
    <property type="protein sequence ID" value="SHF03339.1"/>
    <property type="molecule type" value="Genomic_DNA"/>
</dbReference>
<dbReference type="InterPro" id="IPR003767">
    <property type="entry name" value="Malate/L-lactate_DH-like"/>
</dbReference>
<keyword evidence="4" id="KW-1185">Reference proteome</keyword>
<name>A0A1M4YCC0_9LACT</name>
<dbReference type="Pfam" id="PF02615">
    <property type="entry name" value="Ldh_2"/>
    <property type="match status" value="1"/>
</dbReference>
<dbReference type="SUPFAM" id="SSF89733">
    <property type="entry name" value="L-sulfolactate dehydrogenase-like"/>
    <property type="match status" value="1"/>
</dbReference>
<dbReference type="PANTHER" id="PTHR11091">
    <property type="entry name" value="OXIDOREDUCTASE-RELATED"/>
    <property type="match status" value="1"/>
</dbReference>
<dbReference type="OrthoDB" id="9769447at2"/>
<gene>
    <name evidence="3" type="ORF">SAMN02745249_01663</name>
</gene>
<evidence type="ECO:0000256" key="1">
    <source>
        <dbReference type="ARBA" id="ARBA00006056"/>
    </source>
</evidence>
<dbReference type="PANTHER" id="PTHR11091:SF0">
    <property type="entry name" value="MALATE DEHYDROGENASE"/>
    <property type="match status" value="1"/>
</dbReference>
<dbReference type="Gene3D" id="3.30.1370.60">
    <property type="entry name" value="Hypothetical oxidoreductase yiak, domain 2"/>
    <property type="match status" value="1"/>
</dbReference>
<dbReference type="InterPro" id="IPR043143">
    <property type="entry name" value="Mal/L-sulf/L-lact_DH-like_NADP"/>
</dbReference>
<dbReference type="InterPro" id="IPR036111">
    <property type="entry name" value="Mal/L-sulfo/L-lacto_DH-like_sf"/>
</dbReference>
<keyword evidence="2" id="KW-0560">Oxidoreductase</keyword>
<evidence type="ECO:0000313" key="3">
    <source>
        <dbReference type="EMBL" id="SHF03339.1"/>
    </source>
</evidence>
<protein>
    <submittedName>
        <fullName evidence="3">Malate/lactate/ureidoglycolate dehydrogenase, LDH2 family</fullName>
    </submittedName>
</protein>
<dbReference type="STRING" id="1121025.SAMN02745249_01663"/>
<comment type="similarity">
    <text evidence="1">Belongs to the LDH2/MDH2 oxidoreductase family.</text>
</comment>
<accession>A0A1M4YCC0</accession>
<sequence length="369" mass="40292">MVAYLDWDKTYDFVREVFKAYGVPEEDAIICTDVLLDADKRGMDTHGLNRLKPIYIDRIKDNIQSPVTEWEIIKETPTTAVIDANDGMGQVASYHSMRIAIEKAKEYGMGMVAVRNSTHYGTAGFYTEMAAKAGCIGVSGTNARPSIAPTFSVQNKLGTNPLAFAFPTDEEFPFSLDCATSIIQRGQVELYDREGKDTPAGTVIGQDGSAMTDSPAILQALLDGTAALAPLGGIGEELGGYKGYGYATVVEVLSAALQQGNFLSMLTGIGEDGGKIKYHLGHFFMAIDTEAFMGLENFKKTTGEILRELRAAKTAPGEERIYTAGEKEYLTWMERKETGLAVNKSVQEELVAMRDDAGLDQFVFPFEKE</sequence>
<evidence type="ECO:0000313" key="4">
    <source>
        <dbReference type="Proteomes" id="UP000184128"/>
    </source>
</evidence>